<keyword evidence="1" id="KW-0732">Signal</keyword>
<protein>
    <submittedName>
        <fullName evidence="2">Uncharacterized protein</fullName>
    </submittedName>
</protein>
<dbReference type="Proteomes" id="UP001194580">
    <property type="component" value="Unassembled WGS sequence"/>
</dbReference>
<reference evidence="2" key="1">
    <citation type="journal article" date="2020" name="Fungal Divers.">
        <title>Resolving the Mortierellaceae phylogeny through synthesis of multi-gene phylogenetics and phylogenomics.</title>
        <authorList>
            <person name="Vandepol N."/>
            <person name="Liber J."/>
            <person name="Desiro A."/>
            <person name="Na H."/>
            <person name="Kennedy M."/>
            <person name="Barry K."/>
            <person name="Grigoriev I.V."/>
            <person name="Miller A.N."/>
            <person name="O'Donnell K."/>
            <person name="Stajich J.E."/>
            <person name="Bonito G."/>
        </authorList>
    </citation>
    <scope>NUCLEOTIDE SEQUENCE</scope>
    <source>
        <strain evidence="2">NRRL 28262</strain>
    </source>
</reference>
<accession>A0AAD4D6Z9</accession>
<dbReference type="EMBL" id="JAAAIL010001273">
    <property type="protein sequence ID" value="KAG0270933.1"/>
    <property type="molecule type" value="Genomic_DNA"/>
</dbReference>
<keyword evidence="3" id="KW-1185">Reference proteome</keyword>
<feature type="chain" id="PRO_5042226954" evidence="1">
    <location>
        <begin position="31"/>
        <end position="208"/>
    </location>
</feature>
<evidence type="ECO:0000313" key="2">
    <source>
        <dbReference type="EMBL" id="KAG0270933.1"/>
    </source>
</evidence>
<name>A0AAD4D6Z9_9FUNG</name>
<comment type="caution">
    <text evidence="2">The sequence shown here is derived from an EMBL/GenBank/DDBJ whole genome shotgun (WGS) entry which is preliminary data.</text>
</comment>
<dbReference type="AlphaFoldDB" id="A0AAD4D6Z9"/>
<evidence type="ECO:0000313" key="3">
    <source>
        <dbReference type="Proteomes" id="UP001194580"/>
    </source>
</evidence>
<sequence>MTRSRSAPMGLMACVALVCMTLLSQPFVYAESASSMDNFEPGIPMKSTPVNLMPRSFDGQLAQMTLSKFRPTNKIQLRFVDASDDNYADHGACHHVDMDVELKSDDPNPKKQHTIQSINPFAFQHAVRKYSCTGTGKNLKLNLELDPRYSDQIRRWNVGSSKVFAIVIPHDYVDLKNNKACFVELSEEAKKWAKTRPMETVVKMVKNP</sequence>
<feature type="signal peptide" evidence="1">
    <location>
        <begin position="1"/>
        <end position="30"/>
    </location>
</feature>
<proteinExistence type="predicted"/>
<evidence type="ECO:0000256" key="1">
    <source>
        <dbReference type="SAM" id="SignalP"/>
    </source>
</evidence>
<feature type="non-terminal residue" evidence="2">
    <location>
        <position position="208"/>
    </location>
</feature>
<gene>
    <name evidence="2" type="ORF">BGZ95_001343</name>
</gene>
<organism evidence="2 3">
    <name type="scientific">Linnemannia exigua</name>
    <dbReference type="NCBI Taxonomy" id="604196"/>
    <lineage>
        <taxon>Eukaryota</taxon>
        <taxon>Fungi</taxon>
        <taxon>Fungi incertae sedis</taxon>
        <taxon>Mucoromycota</taxon>
        <taxon>Mortierellomycotina</taxon>
        <taxon>Mortierellomycetes</taxon>
        <taxon>Mortierellales</taxon>
        <taxon>Mortierellaceae</taxon>
        <taxon>Linnemannia</taxon>
    </lineage>
</organism>